<comment type="caution">
    <text evidence="1">The sequence shown here is derived from an EMBL/GenBank/DDBJ whole genome shotgun (WGS) entry which is preliminary data.</text>
</comment>
<sequence>MLKSIKRTRETNFISLANDASTTAIRCQLRVNREPISAVIDSVAIIITANSIKVRSLEKVKEFFIEIKSHFINLDIHVLDSINEVFILENDWLKRECPAKSYNKENLIDSEKYEEEEIEKSFLYFSDLSDNFSNISDLEFSPWTDYTPYEETEEEMKESDNENPAIYLAITVTQKEPSKLNLEPLDVYQQ</sequence>
<proteinExistence type="predicted"/>
<dbReference type="AlphaFoldDB" id="A0A8H3LG12"/>
<dbReference type="OrthoDB" id="2444983at2759"/>
<reference evidence="1" key="1">
    <citation type="submission" date="2019-10" db="EMBL/GenBank/DDBJ databases">
        <title>Conservation and host-specific expression of non-tandemly repeated heterogenous ribosome RNA gene in arbuscular mycorrhizal fungi.</title>
        <authorList>
            <person name="Maeda T."/>
            <person name="Kobayashi Y."/>
            <person name="Nakagawa T."/>
            <person name="Ezawa T."/>
            <person name="Yamaguchi K."/>
            <person name="Bino T."/>
            <person name="Nishimoto Y."/>
            <person name="Shigenobu S."/>
            <person name="Kawaguchi M."/>
        </authorList>
    </citation>
    <scope>NUCLEOTIDE SEQUENCE</scope>
    <source>
        <strain evidence="1">HR1</strain>
    </source>
</reference>
<dbReference type="EMBL" id="BLAL01000160">
    <property type="protein sequence ID" value="GES86424.1"/>
    <property type="molecule type" value="Genomic_DNA"/>
</dbReference>
<name>A0A8H3LG12_9GLOM</name>
<evidence type="ECO:0000313" key="2">
    <source>
        <dbReference type="Proteomes" id="UP000615446"/>
    </source>
</evidence>
<evidence type="ECO:0000313" key="1">
    <source>
        <dbReference type="EMBL" id="GES86424.1"/>
    </source>
</evidence>
<dbReference type="Proteomes" id="UP000615446">
    <property type="component" value="Unassembled WGS sequence"/>
</dbReference>
<accession>A0A8H3LG12</accession>
<protein>
    <submittedName>
        <fullName evidence="1">Uncharacterized protein</fullName>
    </submittedName>
</protein>
<gene>
    <name evidence="1" type="ORF">RCL2_001347900</name>
</gene>
<organism evidence="1 2">
    <name type="scientific">Rhizophagus clarus</name>
    <dbReference type="NCBI Taxonomy" id="94130"/>
    <lineage>
        <taxon>Eukaryota</taxon>
        <taxon>Fungi</taxon>
        <taxon>Fungi incertae sedis</taxon>
        <taxon>Mucoromycota</taxon>
        <taxon>Glomeromycotina</taxon>
        <taxon>Glomeromycetes</taxon>
        <taxon>Glomerales</taxon>
        <taxon>Glomeraceae</taxon>
        <taxon>Rhizophagus</taxon>
    </lineage>
</organism>